<accession>A0A812R3U3</accession>
<reference evidence="1" key="1">
    <citation type="submission" date="2021-02" db="EMBL/GenBank/DDBJ databases">
        <authorList>
            <person name="Dougan E. K."/>
            <person name="Rhodes N."/>
            <person name="Thang M."/>
            <person name="Chan C."/>
        </authorList>
    </citation>
    <scope>NUCLEOTIDE SEQUENCE</scope>
</reference>
<gene>
    <name evidence="1" type="ORF">SNAT2548_LOCUS22747</name>
</gene>
<dbReference type="AlphaFoldDB" id="A0A812R3U3"/>
<proteinExistence type="predicted"/>
<comment type="caution">
    <text evidence="1">The sequence shown here is derived from an EMBL/GenBank/DDBJ whole genome shotgun (WGS) entry which is preliminary data.</text>
</comment>
<dbReference type="Proteomes" id="UP000604046">
    <property type="component" value="Unassembled WGS sequence"/>
</dbReference>
<evidence type="ECO:0000313" key="1">
    <source>
        <dbReference type="EMBL" id="CAE7418259.1"/>
    </source>
</evidence>
<protein>
    <submittedName>
        <fullName evidence="1">Uncharacterized protein</fullName>
    </submittedName>
</protein>
<keyword evidence="2" id="KW-1185">Reference proteome</keyword>
<sequence length="114" mass="12431">MIKDVVRHRTEAHFQCTSGQGDISKDVQHAWAYLAKLGSVPHSGLQFLYLVDLPARFLRAQRDRDNAEVAGAIVEARVRLAVSVRRTCFVCNAKALGRAQGLKGADASSVHSGM</sequence>
<evidence type="ECO:0000313" key="2">
    <source>
        <dbReference type="Proteomes" id="UP000604046"/>
    </source>
</evidence>
<dbReference type="EMBL" id="CAJNDS010002298">
    <property type="protein sequence ID" value="CAE7418259.1"/>
    <property type="molecule type" value="Genomic_DNA"/>
</dbReference>
<name>A0A812R3U3_9DINO</name>
<organism evidence="1 2">
    <name type="scientific">Symbiodinium natans</name>
    <dbReference type="NCBI Taxonomy" id="878477"/>
    <lineage>
        <taxon>Eukaryota</taxon>
        <taxon>Sar</taxon>
        <taxon>Alveolata</taxon>
        <taxon>Dinophyceae</taxon>
        <taxon>Suessiales</taxon>
        <taxon>Symbiodiniaceae</taxon>
        <taxon>Symbiodinium</taxon>
    </lineage>
</organism>